<organism evidence="2">
    <name type="scientific">Xenos cf. moutoni RZ-2020</name>
    <dbReference type="NCBI Taxonomy" id="2792825"/>
    <lineage>
        <taxon>Eukaryota</taxon>
        <taxon>Metazoa</taxon>
        <taxon>Ecdysozoa</taxon>
        <taxon>Arthropoda</taxon>
        <taxon>Hexapoda</taxon>
        <taxon>Insecta</taxon>
        <taxon>Pterygota</taxon>
        <taxon>Neoptera</taxon>
        <taxon>Endopterygota</taxon>
        <taxon>Strepsiptera</taxon>
        <taxon>Stylopidia</taxon>
        <taxon>Xenidae</taxon>
        <taxon>Xenos</taxon>
    </lineage>
</organism>
<accession>A0A7T1WQB4</accession>
<evidence type="ECO:0000313" key="2">
    <source>
        <dbReference type="EMBL" id="QPP04707.1"/>
    </source>
</evidence>
<geneLocation type="mitochondrion" evidence="2"/>
<keyword evidence="1" id="KW-0812">Transmembrane</keyword>
<protein>
    <submittedName>
        <fullName evidence="2">NADH dehydrogenase subunit 4L</fullName>
    </submittedName>
</protein>
<dbReference type="Gene3D" id="1.10.287.3510">
    <property type="match status" value="1"/>
</dbReference>
<feature type="transmembrane region" description="Helical" evidence="1">
    <location>
        <begin position="52"/>
        <end position="76"/>
    </location>
</feature>
<keyword evidence="2" id="KW-0496">Mitochondrion</keyword>
<keyword evidence="1" id="KW-0472">Membrane</keyword>
<dbReference type="AlphaFoldDB" id="A0A7T1WQB4"/>
<dbReference type="EMBL" id="MW222190">
    <property type="protein sequence ID" value="QPP04707.1"/>
    <property type="molecule type" value="Genomic_DNA"/>
</dbReference>
<reference evidence="2" key="1">
    <citation type="submission" date="2020-11" db="EMBL/GenBank/DDBJ databases">
        <title>The mitochondrial genome of one 'twisted-wing parasite' Xenos cf. moutoni (Insecta, Strepsiptera, Xenidae) from China.</title>
        <authorList>
            <person name="Zhang R."/>
            <person name="Li J."/>
            <person name="Dong Z."/>
            <person name="He J."/>
            <person name="Mao C."/>
            <person name="Li X."/>
        </authorList>
    </citation>
    <scope>NUCLEOTIDE SEQUENCE</scope>
</reference>
<gene>
    <name evidence="2" type="primary">nad4l</name>
</gene>
<proteinExistence type="predicted"/>
<feature type="transmembrane region" description="Helical" evidence="1">
    <location>
        <begin position="20"/>
        <end position="46"/>
    </location>
</feature>
<name>A0A7T1WQB4_9NEOP</name>
<evidence type="ECO:0000256" key="1">
    <source>
        <dbReference type="SAM" id="Phobius"/>
    </source>
</evidence>
<sequence length="90" mass="10644">MSLYLIVLMIMMMVSFSIKFNHFLLILLSLEMIGLIILLNLFYLLVSMYDMFFLLFFMIILVCESVMGLSLLVSFIRIESDDYLLFYSLN</sequence>
<keyword evidence="1" id="KW-1133">Transmembrane helix</keyword>